<dbReference type="PROSITE" id="PS50012">
    <property type="entry name" value="RCC1_3"/>
    <property type="match status" value="1"/>
</dbReference>
<dbReference type="PANTHER" id="PTHR45982">
    <property type="entry name" value="REGULATOR OF CHROMOSOME CONDENSATION"/>
    <property type="match status" value="1"/>
</dbReference>
<gene>
    <name evidence="3" type="ORF">C9374_007234</name>
</gene>
<keyword evidence="4" id="KW-1185">Reference proteome</keyword>
<feature type="compositionally biased region" description="Polar residues" evidence="2">
    <location>
        <begin position="122"/>
        <end position="131"/>
    </location>
</feature>
<proteinExistence type="predicted"/>
<dbReference type="EMBL" id="PYSW02000002">
    <property type="protein sequence ID" value="KAG2393703.1"/>
    <property type="molecule type" value="Genomic_DNA"/>
</dbReference>
<dbReference type="RefSeq" id="XP_044555597.1">
    <property type="nucleotide sequence ID" value="XM_044697183.1"/>
</dbReference>
<comment type="caution">
    <text evidence="3">The sequence shown here is derived from an EMBL/GenBank/DDBJ whole genome shotgun (WGS) entry which is preliminary data.</text>
</comment>
<organism evidence="3 4">
    <name type="scientific">Naegleria lovaniensis</name>
    <name type="common">Amoeba</name>
    <dbReference type="NCBI Taxonomy" id="51637"/>
    <lineage>
        <taxon>Eukaryota</taxon>
        <taxon>Discoba</taxon>
        <taxon>Heterolobosea</taxon>
        <taxon>Tetramitia</taxon>
        <taxon>Eutetramitia</taxon>
        <taxon>Vahlkampfiidae</taxon>
        <taxon>Naegleria</taxon>
    </lineage>
</organism>
<dbReference type="Proteomes" id="UP000816034">
    <property type="component" value="Unassembled WGS sequence"/>
</dbReference>
<feature type="region of interest" description="Disordered" evidence="2">
    <location>
        <begin position="122"/>
        <end position="143"/>
    </location>
</feature>
<reference evidence="3 4" key="1">
    <citation type="journal article" date="2018" name="BMC Genomics">
        <title>The genome of Naegleria lovaniensis, the basis for a comparative approach to unravel pathogenicity factors of the human pathogenic amoeba N. fowleri.</title>
        <authorList>
            <person name="Liechti N."/>
            <person name="Schurch N."/>
            <person name="Bruggmann R."/>
            <person name="Wittwer M."/>
        </authorList>
    </citation>
    <scope>NUCLEOTIDE SEQUENCE [LARGE SCALE GENOMIC DNA]</scope>
    <source>
        <strain evidence="3 4">ATCC 30569</strain>
    </source>
</reference>
<evidence type="ECO:0000313" key="3">
    <source>
        <dbReference type="EMBL" id="KAG2393703.1"/>
    </source>
</evidence>
<evidence type="ECO:0000256" key="2">
    <source>
        <dbReference type="SAM" id="MobiDB-lite"/>
    </source>
</evidence>
<dbReference type="Gene3D" id="2.130.10.30">
    <property type="entry name" value="Regulator of chromosome condensation 1/beta-lactamase-inhibitor protein II"/>
    <property type="match status" value="2"/>
</dbReference>
<name>A0AA88H365_NAELO</name>
<dbReference type="InterPro" id="IPR000408">
    <property type="entry name" value="Reg_chr_condens"/>
</dbReference>
<accession>A0AA88H365</accession>
<dbReference type="PROSITE" id="PS00626">
    <property type="entry name" value="RCC1_2"/>
    <property type="match status" value="1"/>
</dbReference>
<dbReference type="SUPFAM" id="SSF50985">
    <property type="entry name" value="RCC1/BLIP-II"/>
    <property type="match status" value="2"/>
</dbReference>
<dbReference type="PANTHER" id="PTHR45982:SF1">
    <property type="entry name" value="REGULATOR OF CHROMOSOME CONDENSATION"/>
    <property type="match status" value="1"/>
</dbReference>
<evidence type="ECO:0000313" key="4">
    <source>
        <dbReference type="Proteomes" id="UP000816034"/>
    </source>
</evidence>
<dbReference type="Pfam" id="PF13540">
    <property type="entry name" value="RCC1_2"/>
    <property type="match status" value="2"/>
</dbReference>
<sequence>MSCLRMLCFGDNMDHQLGVHTSTDFARKNVILSAMHPSSLRMAGSQLIEHDHNSFWTREEQEKCKVHVMNTTKVFNGQTIRKVICASNRTFFITDSFKVYCCGLNDFNVLPVSGNTTRTTNAFENSNNDGHNITTNSNPSNTTINNTSHFRLNQTKNRKTHITTPTLCDLLEEDIVDISCGIFYNIFICRRTLTMYACGNNSYGQCSQPVEQGLQKSIRIPQLVDLSLLKPTSKEIIQVSCGFNHTLLLTNDKRVYISGSPENGKLGFDPTDNAVQDMLVDGVVSNLNLLSCKKLDSKTVQVEAGANWSLFLTQEGHVYFCGQSKLFVDQVFTPTIVTTVKPVSKIASGNYHGFFVFRDGQTECGLAGFGRFIEGQLGQKIPISRDKIDGTSLKDVNIPSELVHAFETISVGDFHSVCTTTTNEVFVTGSNISNQLGFYEDNMRETSLSEPVLTRFTKLPRHYTYQDLNNSKNFRTRVSCGSLHTFIYFIPHENDNLNSVMAQFTMGLFASSAFQDVDLICSRKTSKYDEIYPSTRHPNEGPTKKKKR</sequence>
<dbReference type="InterPro" id="IPR009091">
    <property type="entry name" value="RCC1/BLIP-II"/>
</dbReference>
<protein>
    <submittedName>
        <fullName evidence="3">Uncharacterized protein</fullName>
    </submittedName>
</protein>
<evidence type="ECO:0000256" key="1">
    <source>
        <dbReference type="PROSITE-ProRule" id="PRU00235"/>
    </source>
</evidence>
<dbReference type="InterPro" id="IPR051553">
    <property type="entry name" value="Ran_GTPase-activating"/>
</dbReference>
<dbReference type="AlphaFoldDB" id="A0AA88H365"/>
<feature type="repeat" description="RCC1" evidence="1">
    <location>
        <begin position="193"/>
        <end position="252"/>
    </location>
</feature>
<feature type="compositionally biased region" description="Low complexity" evidence="2">
    <location>
        <begin position="132"/>
        <end position="143"/>
    </location>
</feature>
<dbReference type="GeneID" id="68099688"/>